<feature type="domain" description="DBINO" evidence="26">
    <location>
        <begin position="432"/>
        <end position="557"/>
    </location>
</feature>
<evidence type="ECO:0000256" key="15">
    <source>
        <dbReference type="ARBA" id="ARBA00023125"/>
    </source>
</evidence>
<dbReference type="EC" id="3.6.4.-" evidence="21"/>
<comment type="function">
    <text evidence="21">ATPase component of the INO80 complex which remodels chromatin by shifting nucleosomes and is involved in DNA repair.</text>
</comment>
<evidence type="ECO:0000256" key="20">
    <source>
        <dbReference type="ARBA" id="ARBA00047984"/>
    </source>
</evidence>
<evidence type="ECO:0000259" key="24">
    <source>
        <dbReference type="PROSITE" id="PS51192"/>
    </source>
</evidence>
<dbReference type="Pfam" id="PF24899">
    <property type="entry name" value="UBA_DHX29"/>
    <property type="match status" value="1"/>
</dbReference>
<dbReference type="Proteomes" id="UP001362999">
    <property type="component" value="Unassembled WGS sequence"/>
</dbReference>
<comment type="domain">
    <text evidence="21">The DBINO region is involved in binding to DNA.</text>
</comment>
<evidence type="ECO:0000256" key="22">
    <source>
        <dbReference type="SAM" id="Coils"/>
    </source>
</evidence>
<comment type="subcellular location">
    <subcellularLocation>
        <location evidence="1 21">Nucleus</location>
    </subcellularLocation>
    <subcellularLocation>
        <location evidence="2">Plastid</location>
        <location evidence="2">Chloroplast</location>
    </subcellularLocation>
</comment>
<keyword evidence="10" id="KW-0347">Helicase</keyword>
<evidence type="ECO:0000259" key="25">
    <source>
        <dbReference type="PROSITE" id="PS51194"/>
    </source>
</evidence>
<dbReference type="InterPro" id="IPR027417">
    <property type="entry name" value="P-loop_NTPase"/>
</dbReference>
<dbReference type="FunFam" id="1.20.120.1080:FF:000002">
    <property type="entry name" value="Putative ATP-dependent RNA helicase DHX36"/>
    <property type="match status" value="1"/>
</dbReference>
<dbReference type="PANTHER" id="PTHR45685:SF2">
    <property type="entry name" value="CHROMATIN-REMODELING ATPASE INO80"/>
    <property type="match status" value="1"/>
</dbReference>
<keyword evidence="18 21" id="KW-0234">DNA repair</keyword>
<feature type="compositionally biased region" description="Basic residues" evidence="23">
    <location>
        <begin position="279"/>
        <end position="288"/>
    </location>
</feature>
<dbReference type="Pfam" id="PF13892">
    <property type="entry name" value="DBINO"/>
    <property type="match status" value="1"/>
</dbReference>
<dbReference type="SMART" id="SM00487">
    <property type="entry name" value="DEXDc"/>
    <property type="match status" value="2"/>
</dbReference>
<evidence type="ECO:0000256" key="18">
    <source>
        <dbReference type="ARBA" id="ARBA00023204"/>
    </source>
</evidence>
<protein>
    <recommendedName>
        <fullName evidence="4 21">Chromatin-remodeling ATPase INO80</fullName>
        <ecNumber evidence="21">3.6.4.-</ecNumber>
    </recommendedName>
</protein>
<dbReference type="InterPro" id="IPR000330">
    <property type="entry name" value="SNF2_N"/>
</dbReference>
<dbReference type="Pfam" id="PF00270">
    <property type="entry name" value="DEAD"/>
    <property type="match status" value="1"/>
</dbReference>
<keyword evidence="22" id="KW-0175">Coiled coil</keyword>
<proteinExistence type="inferred from homology"/>
<feature type="domain" description="Helicase C-terminal" evidence="25">
    <location>
        <begin position="1277"/>
        <end position="1427"/>
    </location>
</feature>
<keyword evidence="19" id="KW-0539">Nucleus</keyword>
<feature type="region of interest" description="Disordered" evidence="23">
    <location>
        <begin position="1841"/>
        <end position="1868"/>
    </location>
</feature>
<feature type="compositionally biased region" description="Basic and acidic residues" evidence="23">
    <location>
        <begin position="289"/>
        <end position="300"/>
    </location>
</feature>
<dbReference type="PANTHER" id="PTHR45685">
    <property type="entry name" value="HELICASE SRCAP-RELATED"/>
    <property type="match status" value="1"/>
</dbReference>
<dbReference type="InterPro" id="IPR011545">
    <property type="entry name" value="DEAD/DEAH_box_helicase_dom"/>
</dbReference>
<feature type="compositionally biased region" description="Polar residues" evidence="23">
    <location>
        <begin position="328"/>
        <end position="337"/>
    </location>
</feature>
<dbReference type="InterPro" id="IPR056890">
    <property type="entry name" value="UBA_DHX29-like"/>
</dbReference>
<feature type="coiled-coil region" evidence="22">
    <location>
        <begin position="511"/>
        <end position="543"/>
    </location>
</feature>
<evidence type="ECO:0000259" key="26">
    <source>
        <dbReference type="PROSITE" id="PS51413"/>
    </source>
</evidence>
<feature type="compositionally biased region" description="Basic and acidic residues" evidence="23">
    <location>
        <begin position="80"/>
        <end position="97"/>
    </location>
</feature>
<dbReference type="GO" id="GO:0031011">
    <property type="term" value="C:Ino80 complex"/>
    <property type="evidence" value="ECO:0007669"/>
    <property type="project" value="UniProtKB-UniRule"/>
</dbReference>
<evidence type="ECO:0000256" key="4">
    <source>
        <dbReference type="ARBA" id="ARBA00019805"/>
    </source>
</evidence>
<dbReference type="FunFam" id="3.40.50.300:FF:000500">
    <property type="entry name" value="ATP-dependent RNA helicase DHX29"/>
    <property type="match status" value="1"/>
</dbReference>
<evidence type="ECO:0000256" key="16">
    <source>
        <dbReference type="ARBA" id="ARBA00023159"/>
    </source>
</evidence>
<feature type="compositionally biased region" description="Low complexity" evidence="23">
    <location>
        <begin position="1667"/>
        <end position="1676"/>
    </location>
</feature>
<dbReference type="SMART" id="SM00490">
    <property type="entry name" value="HELICc"/>
    <property type="match status" value="2"/>
</dbReference>
<keyword evidence="8 21" id="KW-0227">DNA damage</keyword>
<dbReference type="InterPro" id="IPR038718">
    <property type="entry name" value="SNF2-like_sf"/>
</dbReference>
<reference evidence="27 28" key="1">
    <citation type="journal article" date="2024" name="J Genomics">
        <title>Draft genome sequencing and assembly of Favolaschia claudopus CIRM-BRFM 2984 isolated from oak limbs.</title>
        <authorList>
            <person name="Navarro D."/>
            <person name="Drula E."/>
            <person name="Chaduli D."/>
            <person name="Cazenave R."/>
            <person name="Ahrendt S."/>
            <person name="Wang J."/>
            <person name="Lipzen A."/>
            <person name="Daum C."/>
            <person name="Barry K."/>
            <person name="Grigoriev I.V."/>
            <person name="Favel A."/>
            <person name="Rosso M.N."/>
            <person name="Martin F."/>
        </authorList>
    </citation>
    <scope>NUCLEOTIDE SEQUENCE [LARGE SCALE GENOMIC DNA]</scope>
    <source>
        <strain evidence="27 28">CIRM-BRFM 2984</strain>
    </source>
</reference>
<dbReference type="GO" id="GO:0005524">
    <property type="term" value="F:ATP binding"/>
    <property type="evidence" value="ECO:0007669"/>
    <property type="project" value="UniProtKB-UniRule"/>
</dbReference>
<dbReference type="PROSITE" id="PS51413">
    <property type="entry name" value="DBINO"/>
    <property type="match status" value="1"/>
</dbReference>
<dbReference type="PROSITE" id="PS51192">
    <property type="entry name" value="HELICASE_ATP_BIND_1"/>
    <property type="match status" value="2"/>
</dbReference>
<comment type="similarity">
    <text evidence="3 21">Belongs to the SNF2/RAD54 helicase family.</text>
</comment>
<dbReference type="SUPFAM" id="SSF52540">
    <property type="entry name" value="P-loop containing nucleoside triphosphate hydrolases"/>
    <property type="match status" value="3"/>
</dbReference>
<evidence type="ECO:0000256" key="10">
    <source>
        <dbReference type="ARBA" id="ARBA00022806"/>
    </source>
</evidence>
<keyword evidence="28" id="KW-1185">Reference proteome</keyword>
<evidence type="ECO:0000256" key="1">
    <source>
        <dbReference type="ARBA" id="ARBA00004123"/>
    </source>
</evidence>
<evidence type="ECO:0000256" key="6">
    <source>
        <dbReference type="ARBA" id="ARBA00022640"/>
    </source>
</evidence>
<evidence type="ECO:0000256" key="8">
    <source>
        <dbReference type="ARBA" id="ARBA00022763"/>
    </source>
</evidence>
<dbReference type="CDD" id="cd18793">
    <property type="entry name" value="SF2_C_SNF"/>
    <property type="match status" value="1"/>
</dbReference>
<feature type="region of interest" description="Disordered" evidence="23">
    <location>
        <begin position="1501"/>
        <end position="1529"/>
    </location>
</feature>
<dbReference type="InterPro" id="IPR014001">
    <property type="entry name" value="Helicase_ATP-bd"/>
</dbReference>
<evidence type="ECO:0000256" key="11">
    <source>
        <dbReference type="ARBA" id="ARBA00022840"/>
    </source>
</evidence>
<dbReference type="InterPro" id="IPR020838">
    <property type="entry name" value="DBINO"/>
</dbReference>
<feature type="region of interest" description="Disordered" evidence="23">
    <location>
        <begin position="1655"/>
        <end position="1692"/>
    </location>
</feature>
<feature type="compositionally biased region" description="Basic and acidic residues" evidence="23">
    <location>
        <begin position="217"/>
        <end position="230"/>
    </location>
</feature>
<evidence type="ECO:0000256" key="23">
    <source>
        <dbReference type="SAM" id="MobiDB-lite"/>
    </source>
</evidence>
<comment type="catalytic activity">
    <reaction evidence="20">
        <text>ATP + H2O = ADP + phosphate + H(+)</text>
        <dbReference type="Rhea" id="RHEA:13065"/>
        <dbReference type="ChEBI" id="CHEBI:15377"/>
        <dbReference type="ChEBI" id="CHEBI:15378"/>
        <dbReference type="ChEBI" id="CHEBI:30616"/>
        <dbReference type="ChEBI" id="CHEBI:43474"/>
        <dbReference type="ChEBI" id="CHEBI:456216"/>
        <dbReference type="EC" id="3.6.4.13"/>
    </reaction>
</comment>
<evidence type="ECO:0000256" key="5">
    <source>
        <dbReference type="ARBA" id="ARBA00022528"/>
    </source>
</evidence>
<dbReference type="EMBL" id="JAWWNJ010000001">
    <property type="protein sequence ID" value="KAK7064119.1"/>
    <property type="molecule type" value="Genomic_DNA"/>
</dbReference>
<dbReference type="CDD" id="cd18791">
    <property type="entry name" value="SF2_C_RHA"/>
    <property type="match status" value="1"/>
</dbReference>
<evidence type="ECO:0000256" key="19">
    <source>
        <dbReference type="ARBA" id="ARBA00023242"/>
    </source>
</evidence>
<keyword evidence="12" id="KW-0694">RNA-binding</keyword>
<feature type="region of interest" description="Disordered" evidence="23">
    <location>
        <begin position="190"/>
        <end position="361"/>
    </location>
</feature>
<dbReference type="GO" id="GO:0003724">
    <property type="term" value="F:RNA helicase activity"/>
    <property type="evidence" value="ECO:0007669"/>
    <property type="project" value="UniProtKB-EC"/>
</dbReference>
<sequence length="2923" mass="328453">MSLSRILNDEPLSAPSAFVPNRGIHIDSPATGSRLSPPRSHSQHLHPAESPQLPQPYAPKPFQASAAYPYPPDWPANESRVADGDKRRREDETEHSSRRFPYKPPSTEPGEKRSHYRSLSNEIQLASSDLEDCQEVWVEEVNEYVLETKKRQLEVEKWFEASVLERNSTVAQSMSHHYAAKIATIRGHLTEDEPRPISPPSDYDYAPMDNGDFDPPEAPRHISDGLHEFEGYTSSVRDLPPPPPSYPAQQNKGKGREMPKRAASGVLSDVTSEGEQAPKRKRPAKKRKVDNSNADKRPAVFDDDVASSMPRWTMKHVYPNGAPEPEAQSASRTNAAGPSNAGPVVPHKPPRRKPGPKKKGFGSEIELEIASQAPSISSDITPALSRPTSPTPPATYYFELDEQIPPLKKAKKVDDGVMFKRLKTLEESQRKVWTNIARREVAKVYKFHVLAFAARVNQAERLAKIVSVQARKPFAKTNKTAKDTQTKGKRLMREMQVFWKKNEREERDVRKREHKEAMDRLKLEEEKREAARQARKLEFLISQTELYSHFVGSKLKTAEVEGDEDGAAAPAGADLEDVDPDALRQINFDEDDQKNLQLHARHNAQEAISLAKQRAQQFDVQAALERKTNEARKLAQAQAHIHDDANDAMDSTSGAAFDLDSDELNFQNPTSLTGPLTIGQPKMLMAQLKEYQLKGLNWLATLYEQGINGILADEMGLGKTVQSISLLSYLAETHDIWGPFLVVAPASTLHNWQQEITRFVPGLKALPYWGNVKDRTTLRKFWSKKEITYNKDAPFHVLITSYQLVTQDQQYFQRVNWQYMILDEAQNIKNSSSVRWKTLLGFHCRNRLLLTGTPIQNSMQELWALLHFIMPSLFDSHDEFNEWFSKDIENAAENKGSKLNEHQLRRLHMILKPFMLRRVKRHVQNELSEKIEKDIYVDLSARQRALYKALLANVSVADLLEKAANIGDADSARSLMNLVMQFRKVCNHPELFERADVVAPFSFSHFGRSGPLNREGDSVALPYSTRNPIQFNIPELLWLDGGILSVPSENSRLPSHSSCLQTLLNIWTTDWIHRSLCEEASTSFSFLRFLDSSPTEAHALHLSPLISRRLSAVRFEADDVDGAAYHFDPEFAAHNLRSSRRIPPPHLRLPCLNGANGLPDVRSISKSAWSDSCLSRPGLRWFVPPAVAPVITMHCTDRTFLESQQQLLDGPLQSLAMYGLSPELRESDEACQRYDKLMSGLSPVGLIESSPADQLPMSTMQVPDAKRLIYDSAKLARLDTLLQELKAGDHRVLVYFQMTRMMDLMEEYLIYRQYKYLRLDGSSKLEDRRDMVIDWQTRPDIFVFLLSTRAGGLGINLTAADTVVFYDHDWNPSNDAQAMDRAHRLGQTRQVTVYRLITRGTIDERIIQMARVKKDVQDIVVGTKNFTEATKPSEIMQLLLNDEQLATLDANAGSGSFPQDVKRSGDTAARDLWNEEGDDFFTQSGPNPSLTGADKVVVEETNADSEASSATEEKNVEVEDGPKIEDGTPQAANEEFDLEKSEEQSLQNLVDTKQDKAIELDRRFARGLPRLELGSVYIDRILDLVEEADLTDGRKPLDEPEDKAIGKLGITYGVLRRLGFTEERVEACLRAIKGVDLDEAYDWLYFNCTEAELEEGVPEPVEPRTPRTPGASSTRVPPTPRTPSQFLAHPPPVPAVPTPTTPITPSRLDANAPAFIPSGKRLPILPSENDSDWEPAIMKAHILSRIDYSSNSSDSGNDSLDTDDLNVQYARLKLKMDSLTSDRMPGDKTSSAELVNLRAQLAKAKSNYFFDEKDAEAQYRAERKKLEAAALQARLRGLDTPSLSTSVMQPKAVKKRPPNLKPQTPPAPVDTTDIFDEDIGDSVGGFLQSLEEMPSTETTDKGTTVSVRDMALPKHWSGRTPKTLLAETVSKADRYAALSYTLLSGAGRAKRAAVNIRWDGKKTDEWSMEDVACHTEEQAEQYIATLALHELTFPSRDAFTTAAPSGGQTFFRLLPAVFRDLWEELEADRKAKTDALNRGVWAKLRSMIELKLDSDFKSNGKNAKPLPEFKPDSSSRNLGHVSDLAAEQIAAGFRARQASPAYQEMLAHRNLLPIAQYRDTIMQALEDSQVLVLSGETGCGKSTQVPAFILEDQLSRGIPCKIYCTEPRRISAISLAQRVSRELGDAPNAAGSMVGYSIRLESNLSRHTRLAYVTNGIALRMFEGGSGQGGQGTAIDDITHIIIDEVHERTIESDFLLIVLKSLLEQRSDLKVILMSATVDAEKISEFFGNCPTLHVPGRTFPVEVQYLEDAIQYTQWEISETSPYARRLHDKFYRGKNRTDWSEDTTAGDEDEEDPIQENLKLEKRYSAKTTDTINLLDERLVPYELIVRLLERICFEDREYGVYSAAILVFMPGMGEIRRLNDILMEHHSFGDDNLFRIHPLHSTLSSENQSSVFEIPPPNVRKIVIATNIAETGITIPDITCVIDSGKHREMRFDEKRQLSRLVETFVARSNAAQRRGRAGRVQPGLCFHLFTKLRHDTMLAEHPLPEMMRLSLSDLALRIKIMKVKLGNSIEEVLASALDPPASINVQRAISVLVEVGALTSTEEITPMGRLLSKLPTDVHLGKFLLTAALFRCLDPALTIAAALNSKSPFVSPFGHEQEADRAKMTFRTENSDFLTIHNVFASWRRTNPSFVREFCRRNYLSHQNLQQIEELRQQFLGYLIDSSFIQVDRAFVREITRARYGRNRTRFVMVPSELDANSTNVSLLNAALTAGLYPKILAVDYGTGQMRTISNNQQASFHPSSINFGRKPVDLGGHLAYFTLIHSKKLYAWETGPIDDLALVLLCGDADFKLVSNAAFIDRKVKFQVSPKCNIALKFLRTHLTSVLAQQFRNRPLTETSVLWNELATSVLSKEKLAVELL</sequence>
<dbReference type="GO" id="GO:0006281">
    <property type="term" value="P:DNA repair"/>
    <property type="evidence" value="ECO:0007669"/>
    <property type="project" value="UniProtKB-UniRule"/>
</dbReference>
<keyword evidence="17" id="KW-0804">Transcription</keyword>
<feature type="region of interest" description="Disordered" evidence="23">
    <location>
        <begin position="1"/>
        <end position="118"/>
    </location>
</feature>
<dbReference type="Pfam" id="PF00271">
    <property type="entry name" value="Helicase_C"/>
    <property type="match status" value="2"/>
</dbReference>
<gene>
    <name evidence="27" type="ORF">R3P38DRAFT_3382783</name>
</gene>
<comment type="caution">
    <text evidence="27">The sequence shown here is derived from an EMBL/GenBank/DDBJ whole genome shotgun (WGS) entry which is preliminary data.</text>
</comment>
<feature type="compositionally biased region" description="Basic residues" evidence="23">
    <location>
        <begin position="348"/>
        <end position="360"/>
    </location>
</feature>
<feature type="compositionally biased region" description="Pro residues" evidence="23">
    <location>
        <begin position="1859"/>
        <end position="1868"/>
    </location>
</feature>
<evidence type="ECO:0000256" key="21">
    <source>
        <dbReference type="RuleBase" id="RU368001"/>
    </source>
</evidence>
<evidence type="ECO:0000256" key="12">
    <source>
        <dbReference type="ARBA" id="ARBA00022884"/>
    </source>
</evidence>
<evidence type="ECO:0000256" key="7">
    <source>
        <dbReference type="ARBA" id="ARBA00022741"/>
    </source>
</evidence>
<dbReference type="FunFam" id="3.40.50.10810:FF:000022">
    <property type="entry name" value="Blast:Putative DNA helicase Ino80"/>
    <property type="match status" value="1"/>
</dbReference>
<evidence type="ECO:0000313" key="28">
    <source>
        <dbReference type="Proteomes" id="UP001362999"/>
    </source>
</evidence>
<dbReference type="InterPro" id="IPR011709">
    <property type="entry name" value="DEAD-box_helicase_OB_fold"/>
</dbReference>
<dbReference type="SMART" id="SM00847">
    <property type="entry name" value="HA2"/>
    <property type="match status" value="1"/>
</dbReference>
<dbReference type="InterPro" id="IPR001650">
    <property type="entry name" value="Helicase_C-like"/>
</dbReference>
<name>A0AAW0EGN9_9AGAR</name>
<evidence type="ECO:0000256" key="17">
    <source>
        <dbReference type="ARBA" id="ARBA00023163"/>
    </source>
</evidence>
<dbReference type="InterPro" id="IPR050520">
    <property type="entry name" value="INO80/SWR1_helicase"/>
</dbReference>
<dbReference type="FunFam" id="3.40.50.300:FF:000819">
    <property type="entry name" value="ATP dependent RNA helicase, putative"/>
    <property type="match status" value="1"/>
</dbReference>
<dbReference type="Gene3D" id="3.40.50.300">
    <property type="entry name" value="P-loop containing nucleotide triphosphate hydrolases"/>
    <property type="match status" value="3"/>
</dbReference>
<comment type="subunit">
    <text evidence="21">Component of the INO80 chromatin-remodeling complex.</text>
</comment>
<evidence type="ECO:0000313" key="27">
    <source>
        <dbReference type="EMBL" id="KAK7064119.1"/>
    </source>
</evidence>
<dbReference type="Pfam" id="PF21010">
    <property type="entry name" value="HA2_C"/>
    <property type="match status" value="1"/>
</dbReference>
<dbReference type="InterPro" id="IPR007502">
    <property type="entry name" value="Helicase-assoc_dom"/>
</dbReference>
<feature type="compositionally biased region" description="Basic and acidic residues" evidence="23">
    <location>
        <begin position="1511"/>
        <end position="1526"/>
    </location>
</feature>
<evidence type="ECO:0000256" key="13">
    <source>
        <dbReference type="ARBA" id="ARBA00022946"/>
    </source>
</evidence>
<feature type="domain" description="Helicase ATP-binding" evidence="24">
    <location>
        <begin position="700"/>
        <end position="872"/>
    </location>
</feature>
<keyword evidence="5" id="KW-0150">Chloroplast</keyword>
<keyword evidence="14" id="KW-0805">Transcription regulation</keyword>
<dbReference type="InterPro" id="IPR049730">
    <property type="entry name" value="SNF2/RAD54-like_C"/>
</dbReference>
<dbReference type="GO" id="GO:0003677">
    <property type="term" value="F:DNA binding"/>
    <property type="evidence" value="ECO:0007669"/>
    <property type="project" value="UniProtKB-UniRule"/>
</dbReference>
<keyword evidence="7" id="KW-0547">Nucleotide-binding</keyword>
<evidence type="ECO:0000256" key="9">
    <source>
        <dbReference type="ARBA" id="ARBA00022801"/>
    </source>
</evidence>
<dbReference type="Gene3D" id="1.20.120.1080">
    <property type="match status" value="1"/>
</dbReference>
<accession>A0AAW0EGN9</accession>
<dbReference type="GO" id="GO:0042393">
    <property type="term" value="F:histone binding"/>
    <property type="evidence" value="ECO:0007669"/>
    <property type="project" value="TreeGrafter"/>
</dbReference>
<keyword evidence="6" id="KW-0934">Plastid</keyword>
<evidence type="ECO:0000256" key="2">
    <source>
        <dbReference type="ARBA" id="ARBA00004229"/>
    </source>
</evidence>
<organism evidence="27 28">
    <name type="scientific">Favolaschia claudopus</name>
    <dbReference type="NCBI Taxonomy" id="2862362"/>
    <lineage>
        <taxon>Eukaryota</taxon>
        <taxon>Fungi</taxon>
        <taxon>Dikarya</taxon>
        <taxon>Basidiomycota</taxon>
        <taxon>Agaricomycotina</taxon>
        <taxon>Agaricomycetes</taxon>
        <taxon>Agaricomycetidae</taxon>
        <taxon>Agaricales</taxon>
        <taxon>Marasmiineae</taxon>
        <taxon>Mycenaceae</taxon>
        <taxon>Favolaschia</taxon>
    </lineage>
</organism>
<dbReference type="GO" id="GO:0016887">
    <property type="term" value="F:ATP hydrolysis activity"/>
    <property type="evidence" value="ECO:0007669"/>
    <property type="project" value="TreeGrafter"/>
</dbReference>
<keyword evidence="9 21" id="KW-0378">Hydrolase</keyword>
<keyword evidence="16" id="KW-0010">Activator</keyword>
<keyword evidence="15 21" id="KW-0238">DNA-binding</keyword>
<dbReference type="GO" id="GO:0003723">
    <property type="term" value="F:RNA binding"/>
    <property type="evidence" value="ECO:0007669"/>
    <property type="project" value="UniProtKB-KW"/>
</dbReference>
<keyword evidence="11 21" id="KW-0067">ATP-binding</keyword>
<dbReference type="Gene3D" id="3.40.50.10810">
    <property type="entry name" value="Tandem AAA-ATPase domain"/>
    <property type="match status" value="1"/>
</dbReference>
<dbReference type="PROSITE" id="PS51194">
    <property type="entry name" value="HELICASE_CTER"/>
    <property type="match status" value="2"/>
</dbReference>
<feature type="domain" description="Helicase ATP-binding" evidence="24">
    <location>
        <begin position="2122"/>
        <end position="2297"/>
    </location>
</feature>
<dbReference type="Pfam" id="PF07717">
    <property type="entry name" value="OB_NTP_bind"/>
    <property type="match status" value="1"/>
</dbReference>
<evidence type="ECO:0000256" key="14">
    <source>
        <dbReference type="ARBA" id="ARBA00023015"/>
    </source>
</evidence>
<dbReference type="GO" id="GO:0006338">
    <property type="term" value="P:chromatin remodeling"/>
    <property type="evidence" value="ECO:0007669"/>
    <property type="project" value="UniProtKB-UniRule"/>
</dbReference>
<dbReference type="Pfam" id="PF00176">
    <property type="entry name" value="SNF2-rel_dom"/>
    <property type="match status" value="1"/>
</dbReference>
<keyword evidence="13" id="KW-0809">Transit peptide</keyword>
<feature type="domain" description="Helicase C-terminal" evidence="25">
    <location>
        <begin position="2400"/>
        <end position="2567"/>
    </location>
</feature>
<evidence type="ECO:0000256" key="3">
    <source>
        <dbReference type="ARBA" id="ARBA00007025"/>
    </source>
</evidence>
<dbReference type="CDD" id="cd17917">
    <property type="entry name" value="DEXHc_RHA-like"/>
    <property type="match status" value="1"/>
</dbReference>